<dbReference type="PROSITE" id="PS52016">
    <property type="entry name" value="TONB_DEPENDENT_REC_3"/>
    <property type="match status" value="1"/>
</dbReference>
<evidence type="ECO:0000259" key="12">
    <source>
        <dbReference type="Pfam" id="PF07715"/>
    </source>
</evidence>
<dbReference type="AlphaFoldDB" id="A0AAV3U9Q7"/>
<keyword evidence="4 8" id="KW-0812">Transmembrane</keyword>
<evidence type="ECO:0000256" key="6">
    <source>
        <dbReference type="ARBA" id="ARBA00023136"/>
    </source>
</evidence>
<proteinExistence type="inferred from homology"/>
<keyword evidence="3 8" id="KW-1134">Transmembrane beta strand</keyword>
<evidence type="ECO:0000256" key="8">
    <source>
        <dbReference type="PROSITE-ProRule" id="PRU01360"/>
    </source>
</evidence>
<evidence type="ECO:0000256" key="10">
    <source>
        <dbReference type="SAM" id="SignalP"/>
    </source>
</evidence>
<dbReference type="PANTHER" id="PTHR40980:SF4">
    <property type="entry name" value="TONB-DEPENDENT RECEPTOR-LIKE BETA-BARREL DOMAIN-CONTAINING PROTEIN"/>
    <property type="match status" value="1"/>
</dbReference>
<dbReference type="Gene3D" id="2.170.130.10">
    <property type="entry name" value="TonB-dependent receptor, plug domain"/>
    <property type="match status" value="1"/>
</dbReference>
<dbReference type="Pfam" id="PF00593">
    <property type="entry name" value="TonB_dep_Rec_b-barrel"/>
    <property type="match status" value="1"/>
</dbReference>
<keyword evidence="7 8" id="KW-0998">Cell outer membrane</keyword>
<comment type="subcellular location">
    <subcellularLocation>
        <location evidence="1 8">Cell outer membrane</location>
        <topology evidence="1 8">Multi-pass membrane protein</topology>
    </subcellularLocation>
</comment>
<evidence type="ECO:0000256" key="2">
    <source>
        <dbReference type="ARBA" id="ARBA00022448"/>
    </source>
</evidence>
<dbReference type="InterPro" id="IPR000531">
    <property type="entry name" value="Beta-barrel_TonB"/>
</dbReference>
<comment type="similarity">
    <text evidence="8 9">Belongs to the TonB-dependent receptor family.</text>
</comment>
<dbReference type="CDD" id="cd01347">
    <property type="entry name" value="ligand_gated_channel"/>
    <property type="match status" value="1"/>
</dbReference>
<dbReference type="GO" id="GO:0009279">
    <property type="term" value="C:cell outer membrane"/>
    <property type="evidence" value="ECO:0007669"/>
    <property type="project" value="UniProtKB-SubCell"/>
</dbReference>
<dbReference type="Proteomes" id="UP001409585">
    <property type="component" value="Unassembled WGS sequence"/>
</dbReference>
<keyword evidence="5 9" id="KW-0798">TonB box</keyword>
<keyword evidence="14" id="KW-1185">Reference proteome</keyword>
<dbReference type="InterPro" id="IPR037066">
    <property type="entry name" value="Plug_dom_sf"/>
</dbReference>
<evidence type="ECO:0000259" key="11">
    <source>
        <dbReference type="Pfam" id="PF00593"/>
    </source>
</evidence>
<evidence type="ECO:0000256" key="4">
    <source>
        <dbReference type="ARBA" id="ARBA00022692"/>
    </source>
</evidence>
<dbReference type="Pfam" id="PF07715">
    <property type="entry name" value="Plug"/>
    <property type="match status" value="1"/>
</dbReference>
<evidence type="ECO:0000313" key="13">
    <source>
        <dbReference type="EMBL" id="GAA4960403.1"/>
    </source>
</evidence>
<keyword evidence="13" id="KW-0675">Receptor</keyword>
<evidence type="ECO:0000256" key="7">
    <source>
        <dbReference type="ARBA" id="ARBA00023237"/>
    </source>
</evidence>
<dbReference type="InterPro" id="IPR039426">
    <property type="entry name" value="TonB-dep_rcpt-like"/>
</dbReference>
<reference evidence="14" key="1">
    <citation type="journal article" date="2019" name="Int. J. Syst. Evol. Microbiol.">
        <title>The Global Catalogue of Microorganisms (GCM) 10K type strain sequencing project: providing services to taxonomists for standard genome sequencing and annotation.</title>
        <authorList>
            <consortium name="The Broad Institute Genomics Platform"/>
            <consortium name="The Broad Institute Genome Sequencing Center for Infectious Disease"/>
            <person name="Wu L."/>
            <person name="Ma J."/>
        </authorList>
    </citation>
    <scope>NUCLEOTIDE SEQUENCE [LARGE SCALE GENOMIC DNA]</scope>
    <source>
        <strain evidence="14">JCM 19134</strain>
    </source>
</reference>
<evidence type="ECO:0000256" key="9">
    <source>
        <dbReference type="RuleBase" id="RU003357"/>
    </source>
</evidence>
<evidence type="ECO:0000256" key="3">
    <source>
        <dbReference type="ARBA" id="ARBA00022452"/>
    </source>
</evidence>
<dbReference type="SUPFAM" id="SSF56935">
    <property type="entry name" value="Porins"/>
    <property type="match status" value="1"/>
</dbReference>
<feature type="domain" description="TonB-dependent receptor plug" evidence="12">
    <location>
        <begin position="72"/>
        <end position="171"/>
    </location>
</feature>
<dbReference type="InterPro" id="IPR036942">
    <property type="entry name" value="Beta-barrel_TonB_sf"/>
</dbReference>
<comment type="caution">
    <text evidence="13">The sequence shown here is derived from an EMBL/GenBank/DDBJ whole genome shotgun (WGS) entry which is preliminary data.</text>
</comment>
<organism evidence="13 14">
    <name type="scientific">Halioxenophilus aromaticivorans</name>
    <dbReference type="NCBI Taxonomy" id="1306992"/>
    <lineage>
        <taxon>Bacteria</taxon>
        <taxon>Pseudomonadati</taxon>
        <taxon>Pseudomonadota</taxon>
        <taxon>Gammaproteobacteria</taxon>
        <taxon>Alteromonadales</taxon>
        <taxon>Alteromonadaceae</taxon>
        <taxon>Halioxenophilus</taxon>
    </lineage>
</organism>
<keyword evidence="10" id="KW-0732">Signal</keyword>
<keyword evidence="6 8" id="KW-0472">Membrane</keyword>
<feature type="chain" id="PRO_5043517381" evidence="10">
    <location>
        <begin position="38"/>
        <end position="848"/>
    </location>
</feature>
<sequence length="848" mass="93456">MIFLAADFFHRRRRVLVSHLMQSTLPLLGMVSVSALAQSDATTQGVIQEQMLVVGQGASMDEAIRKQRLADSIKSVISADAVAQLPDENIAEAVQRLPGVSVERDQGEGRFVSVRGLGPDLNSVQINGTTIPSPNSDTRAVALDVLPSELVETLSVVKAVTPDMDANSLGGSIAVESLTAFDRDNTFYTFSTEGNYDDNKEEYSGKLSGAFSNQFSILGGENNLGVALAFSWQERDFGSDNVEIGGAWDFDEAAALEESEMRDYTITRERSGAGLNLDYKFNGNAQMYLRTLYSEFTDTETREAAGVEFADAVTSGSSSEAEGWREVKDREETQKIESYVFGGDWDLDTWRLSAQLGFSESSEDTPNHIAGAVFEGTDVFADMGVRSYSRPVLVGPEAFYDASQFELAEVEWTDQLTTDQETNLKFDISHDYQIGSIDATIKGGAKRSEREKDNNTNVYKYEDFADFGIADDQLLMTAYSGAQVDYSLGAFGPSINAAGLRGLISGLQAEEFWDEEESRIEDFVMNEDITAAYLMNTFERGAMHAIVGLRYEATEFKARGTGLNGDDYESISAGNDYDHWLPGVHVRYELNDDTQFRFAFTNTVVRPSFEQLAPGFVIDGEEASFGNPELEALESVNWDLGVERYLGRAGVISAFVFYKEIDNFIYATDIAGTGAWVDFDQAETFANGNSADLYGLELAWSQQLSHLSTPWNGLLLAANLTLSDSDASIGNGGDSRDIDMPYMSDTVANAMLGWENNKLSLRLSANFKSEYLQEVAGLDDAAHDLYVDEQTFIDFTAHYFVTPQLNINLEVQNITDEAYYVYTGSRGFNAQYEEYGPTVKLGITFVSM</sequence>
<evidence type="ECO:0000256" key="5">
    <source>
        <dbReference type="ARBA" id="ARBA00023077"/>
    </source>
</evidence>
<keyword evidence="2 8" id="KW-0813">Transport</keyword>
<evidence type="ECO:0000256" key="1">
    <source>
        <dbReference type="ARBA" id="ARBA00004571"/>
    </source>
</evidence>
<evidence type="ECO:0000313" key="14">
    <source>
        <dbReference type="Proteomes" id="UP001409585"/>
    </source>
</evidence>
<dbReference type="InterPro" id="IPR010104">
    <property type="entry name" value="TonB_rcpt_bac"/>
</dbReference>
<dbReference type="PANTHER" id="PTHR40980">
    <property type="entry name" value="PLUG DOMAIN-CONTAINING PROTEIN"/>
    <property type="match status" value="1"/>
</dbReference>
<dbReference type="InterPro" id="IPR012910">
    <property type="entry name" value="Plug_dom"/>
</dbReference>
<feature type="signal peptide" evidence="10">
    <location>
        <begin position="1"/>
        <end position="37"/>
    </location>
</feature>
<dbReference type="Gene3D" id="2.40.170.20">
    <property type="entry name" value="TonB-dependent receptor, beta-barrel domain"/>
    <property type="match status" value="1"/>
</dbReference>
<gene>
    <name evidence="13" type="ORF">GCM10025791_47130</name>
</gene>
<protein>
    <submittedName>
        <fullName evidence="13">TonB-dependent receptor</fullName>
    </submittedName>
</protein>
<dbReference type="RefSeq" id="WP_345427853.1">
    <property type="nucleotide sequence ID" value="NZ_AP031496.1"/>
</dbReference>
<dbReference type="EMBL" id="BAABLX010000079">
    <property type="protein sequence ID" value="GAA4960403.1"/>
    <property type="molecule type" value="Genomic_DNA"/>
</dbReference>
<name>A0AAV3U9Q7_9ALTE</name>
<feature type="domain" description="TonB-dependent receptor-like beta-barrel" evidence="11">
    <location>
        <begin position="404"/>
        <end position="814"/>
    </location>
</feature>
<dbReference type="NCBIfam" id="TIGR01782">
    <property type="entry name" value="TonB-Xanth-Caul"/>
    <property type="match status" value="1"/>
</dbReference>
<accession>A0AAV3U9Q7</accession>